<dbReference type="Gene3D" id="2.40.10.120">
    <property type="match status" value="1"/>
</dbReference>
<dbReference type="GO" id="GO:0006508">
    <property type="term" value="P:proteolysis"/>
    <property type="evidence" value="ECO:0007669"/>
    <property type="project" value="UniProtKB-KW"/>
</dbReference>
<feature type="binding site" evidence="7">
    <location>
        <begin position="206"/>
        <end position="208"/>
    </location>
    <ligand>
        <name>substrate</name>
    </ligand>
</feature>
<feature type="signal peptide" evidence="8">
    <location>
        <begin position="1"/>
        <end position="17"/>
    </location>
</feature>
<dbReference type="RefSeq" id="WP_021286801.1">
    <property type="nucleotide sequence ID" value="NZ_AUPZ01000003.1"/>
</dbReference>
<dbReference type="InterPro" id="IPR051201">
    <property type="entry name" value="Chloro_Bact_Ser_Proteases"/>
</dbReference>
<keyword evidence="3" id="KW-0677">Repeat</keyword>
<dbReference type="InterPro" id="IPR036034">
    <property type="entry name" value="PDZ_sf"/>
</dbReference>
<dbReference type="Gene3D" id="2.30.42.10">
    <property type="match status" value="2"/>
</dbReference>
<dbReference type="SUPFAM" id="SSF50156">
    <property type="entry name" value="PDZ domain-like"/>
    <property type="match status" value="2"/>
</dbReference>
<dbReference type="PROSITE" id="PS50106">
    <property type="entry name" value="PDZ"/>
    <property type="match status" value="1"/>
</dbReference>
<dbReference type="SMART" id="SM00228">
    <property type="entry name" value="PDZ"/>
    <property type="match status" value="2"/>
</dbReference>
<dbReference type="NCBIfam" id="TIGR02037">
    <property type="entry name" value="degP_htrA_DO"/>
    <property type="match status" value="1"/>
</dbReference>
<evidence type="ECO:0000256" key="1">
    <source>
        <dbReference type="ARBA" id="ARBA00022670"/>
    </source>
</evidence>
<feature type="active site" description="Charge relay system" evidence="6">
    <location>
        <position position="103"/>
    </location>
</feature>
<sequence>MKKILLICLVSLSLLNAKDGVNFKYADENTQRKNPTSQNFILSYNNVLKGIRTSVVNISTKKTITAQRGYQNPFFFERPRIPQGTSGSGVIISKDGYIVTNNHVVDGADEIKVSLVDKKKSYKAKLIGSDAKSDIAIIKIDADGLNAVTFYNSDNVRVGDVVFALGNPFGVGETITQGIVSATGRNGIGIVEYEDFIQTDASINPGNSGGALVNSAGHLIGINSAIISRSGGNDGIGLAIPSNMVTSIASQLIDSGKYTRAYLGVGIADINEDMSSFYDNEYGALIISVEEDSPAHKAGLKRGDLIISIDGKKIQNASMLKNIVGSYQPSKVVNMKFLRDKKIDIVNVELGSLNKKLSNANINYKGLNVVELPKEAQRVLQNNTYISGGVLVESVDANSEAFSIGIAKGDIIIQIEQMEIKDIADFKSATKSQEKKRFYIFRRGNVFATVL</sequence>
<dbReference type="PANTHER" id="PTHR43343:SF3">
    <property type="entry name" value="PROTEASE DO-LIKE 8, CHLOROPLASTIC"/>
    <property type="match status" value="1"/>
</dbReference>
<evidence type="ECO:0000256" key="4">
    <source>
        <dbReference type="ARBA" id="ARBA00022801"/>
    </source>
</evidence>
<name>T0JGR0_9BACT</name>
<feature type="binding site" evidence="7">
    <location>
        <position position="134"/>
    </location>
    <ligand>
        <name>substrate</name>
    </ligand>
</feature>
<dbReference type="PANTHER" id="PTHR43343">
    <property type="entry name" value="PEPTIDASE S12"/>
    <property type="match status" value="1"/>
</dbReference>
<feature type="domain" description="PDZ" evidence="9">
    <location>
        <begin position="252"/>
        <end position="341"/>
    </location>
</feature>
<proteinExistence type="predicted"/>
<keyword evidence="11" id="KW-1185">Reference proteome</keyword>
<evidence type="ECO:0000256" key="7">
    <source>
        <dbReference type="PIRSR" id="PIRSR611782-2"/>
    </source>
</evidence>
<organism evidence="10 11">
    <name type="scientific">Sulfurimonas hongkongensis</name>
    <dbReference type="NCBI Taxonomy" id="1172190"/>
    <lineage>
        <taxon>Bacteria</taxon>
        <taxon>Pseudomonadati</taxon>
        <taxon>Campylobacterota</taxon>
        <taxon>Epsilonproteobacteria</taxon>
        <taxon>Campylobacterales</taxon>
        <taxon>Sulfurimonadaceae</taxon>
        <taxon>Sulfurimonas</taxon>
    </lineage>
</organism>
<keyword evidence="2 8" id="KW-0732">Signal</keyword>
<dbReference type="OrthoDB" id="9758917at2"/>
<dbReference type="InterPro" id="IPR001478">
    <property type="entry name" value="PDZ"/>
</dbReference>
<evidence type="ECO:0000256" key="5">
    <source>
        <dbReference type="ARBA" id="ARBA00022825"/>
    </source>
</evidence>
<keyword evidence="1" id="KW-0645">Protease</keyword>
<dbReference type="InterPro" id="IPR011782">
    <property type="entry name" value="Pept_S1C_Do"/>
</dbReference>
<dbReference type="SUPFAM" id="SSF50494">
    <property type="entry name" value="Trypsin-like serine proteases"/>
    <property type="match status" value="1"/>
</dbReference>
<dbReference type="EMBL" id="AUPZ01000003">
    <property type="protein sequence ID" value="EQB40245.1"/>
    <property type="molecule type" value="Genomic_DNA"/>
</dbReference>
<evidence type="ECO:0000313" key="10">
    <source>
        <dbReference type="EMBL" id="EQB40245.1"/>
    </source>
</evidence>
<dbReference type="AlphaFoldDB" id="T0JGR0"/>
<dbReference type="eggNOG" id="COG0265">
    <property type="taxonomic scope" value="Bacteria"/>
</dbReference>
<evidence type="ECO:0000259" key="9">
    <source>
        <dbReference type="PROSITE" id="PS50106"/>
    </source>
</evidence>
<dbReference type="Proteomes" id="UP000015520">
    <property type="component" value="Unassembled WGS sequence"/>
</dbReference>
<dbReference type="GO" id="GO:0004252">
    <property type="term" value="F:serine-type endopeptidase activity"/>
    <property type="evidence" value="ECO:0007669"/>
    <property type="project" value="InterPro"/>
</dbReference>
<dbReference type="InterPro" id="IPR001940">
    <property type="entry name" value="Peptidase_S1C"/>
</dbReference>
<feature type="active site" description="Charge relay system" evidence="6">
    <location>
        <position position="208"/>
    </location>
</feature>
<evidence type="ECO:0000256" key="3">
    <source>
        <dbReference type="ARBA" id="ARBA00022737"/>
    </source>
</evidence>
<keyword evidence="4" id="KW-0378">Hydrolase</keyword>
<feature type="binding site" evidence="7">
    <location>
        <position position="103"/>
    </location>
    <ligand>
        <name>substrate</name>
    </ligand>
</feature>
<comment type="caution">
    <text evidence="10">The sequence shown here is derived from an EMBL/GenBank/DDBJ whole genome shotgun (WGS) entry which is preliminary data.</text>
</comment>
<dbReference type="PATRIC" id="fig|1172190.3.peg.510"/>
<evidence type="ECO:0000256" key="6">
    <source>
        <dbReference type="PIRSR" id="PIRSR611782-1"/>
    </source>
</evidence>
<dbReference type="STRING" id="1172190.M947_02605"/>
<keyword evidence="5" id="KW-0720">Serine protease</keyword>
<evidence type="ECO:0000256" key="2">
    <source>
        <dbReference type="ARBA" id="ARBA00022729"/>
    </source>
</evidence>
<accession>T0JGR0</accession>
<gene>
    <name evidence="10" type="ORF">M947_02605</name>
</gene>
<evidence type="ECO:0000256" key="8">
    <source>
        <dbReference type="SAM" id="SignalP"/>
    </source>
</evidence>
<dbReference type="InterPro" id="IPR009003">
    <property type="entry name" value="Peptidase_S1_PA"/>
</dbReference>
<feature type="active site" description="Charge relay system" evidence="6">
    <location>
        <position position="134"/>
    </location>
</feature>
<dbReference type="PRINTS" id="PR00834">
    <property type="entry name" value="PROTEASES2C"/>
</dbReference>
<dbReference type="Pfam" id="PF13365">
    <property type="entry name" value="Trypsin_2"/>
    <property type="match status" value="1"/>
</dbReference>
<reference evidence="10 11" key="1">
    <citation type="submission" date="2013-07" db="EMBL/GenBank/DDBJ databases">
        <title>Sulfurimonas hongkongensis AST-10 Genome Sequencing.</title>
        <authorList>
            <person name="Cai L."/>
            <person name="Zhang T."/>
        </authorList>
    </citation>
    <scope>NUCLEOTIDE SEQUENCE [LARGE SCALE GENOMIC DNA]</scope>
    <source>
        <strain evidence="10 11">AST-10</strain>
    </source>
</reference>
<evidence type="ECO:0000313" key="11">
    <source>
        <dbReference type="Proteomes" id="UP000015520"/>
    </source>
</evidence>
<dbReference type="Pfam" id="PF13180">
    <property type="entry name" value="PDZ_2"/>
    <property type="match status" value="1"/>
</dbReference>
<feature type="chain" id="PRO_5038980092" evidence="8">
    <location>
        <begin position="18"/>
        <end position="451"/>
    </location>
</feature>
<protein>
    <submittedName>
        <fullName evidence="10">Peptidase S1</fullName>
    </submittedName>
</protein>